<evidence type="ECO:0000313" key="1">
    <source>
        <dbReference type="EMBL" id="PPK98023.1"/>
    </source>
</evidence>
<proteinExistence type="predicted"/>
<dbReference type="AlphaFoldDB" id="A0A2S6IV44"/>
<accession>A0A2S6IV44</accession>
<evidence type="ECO:0000313" key="2">
    <source>
        <dbReference type="Proteomes" id="UP000239485"/>
    </source>
</evidence>
<dbReference type="OrthoDB" id="3268465at2"/>
<dbReference type="RefSeq" id="WP_104431465.1">
    <property type="nucleotide sequence ID" value="NZ_PTJD01000002.1"/>
</dbReference>
<name>A0A2S6IV44_9ACTN</name>
<keyword evidence="2" id="KW-1185">Reference proteome</keyword>
<protein>
    <submittedName>
        <fullName evidence="1">Uncharacterized protein</fullName>
    </submittedName>
</protein>
<dbReference type="EMBL" id="PTJD01000002">
    <property type="protein sequence ID" value="PPK98023.1"/>
    <property type="molecule type" value="Genomic_DNA"/>
</dbReference>
<comment type="caution">
    <text evidence="1">The sequence shown here is derived from an EMBL/GenBank/DDBJ whole genome shotgun (WGS) entry which is preliminary data.</text>
</comment>
<reference evidence="1 2" key="1">
    <citation type="submission" date="2018-02" db="EMBL/GenBank/DDBJ databases">
        <title>Genomic Encyclopedia of Archaeal and Bacterial Type Strains, Phase II (KMG-II): from individual species to whole genera.</title>
        <authorList>
            <person name="Goeker M."/>
        </authorList>
    </citation>
    <scope>NUCLEOTIDE SEQUENCE [LARGE SCALE GENOMIC DNA]</scope>
    <source>
        <strain evidence="1 2">DSM 22857</strain>
    </source>
</reference>
<dbReference type="Proteomes" id="UP000239485">
    <property type="component" value="Unassembled WGS sequence"/>
</dbReference>
<gene>
    <name evidence="1" type="ORF">CLV92_102175</name>
</gene>
<organism evidence="1 2">
    <name type="scientific">Kineococcus xinjiangensis</name>
    <dbReference type="NCBI Taxonomy" id="512762"/>
    <lineage>
        <taxon>Bacteria</taxon>
        <taxon>Bacillati</taxon>
        <taxon>Actinomycetota</taxon>
        <taxon>Actinomycetes</taxon>
        <taxon>Kineosporiales</taxon>
        <taxon>Kineosporiaceae</taxon>
        <taxon>Kineococcus</taxon>
    </lineage>
</organism>
<sequence length="330" mass="34491">MGVLGQWWRRPGGGRRLTASELAGAHLLLLPSDVPQAEVSAAVRCRCPDAPSRSGALVLSEDGPALLHPALDLSPRAAARAGVTGPWRRALALAVPPQREATHPLGPDRDGLHRAFPAGLPTGSEAEGLRLLLGLARRFGGAVRIAGSGEVLEPDPLRAVDHLVRTTTWLEPEDLLEALGDLLPDAEAARSGDLEELVDGGPVPLDVDHLVDLGDADADAGGPVPEPYVVSAALDGIDVLLLVHPEEEMTVPAPADAATTTTYEVRWDSTDGGARLAEEPDERHRAERARAQAVVARVSAAVLDRTGGIILDEDLLPVLAAGPPPGRGPR</sequence>